<evidence type="ECO:0000313" key="2">
    <source>
        <dbReference type="EMBL" id="CAH2072954.1"/>
    </source>
</evidence>
<gene>
    <name evidence="2" type="ORF">IPOD504_LOCUS15413</name>
</gene>
<feature type="region of interest" description="Disordered" evidence="1">
    <location>
        <begin position="219"/>
        <end position="248"/>
    </location>
</feature>
<name>A0ABN8J3A4_9NEOP</name>
<evidence type="ECO:0000313" key="3">
    <source>
        <dbReference type="Proteomes" id="UP000837857"/>
    </source>
</evidence>
<evidence type="ECO:0000256" key="1">
    <source>
        <dbReference type="SAM" id="MobiDB-lite"/>
    </source>
</evidence>
<accession>A0ABN8J3A4</accession>
<dbReference type="Proteomes" id="UP000837857">
    <property type="component" value="Chromosome 7"/>
</dbReference>
<feature type="non-terminal residue" evidence="2">
    <location>
        <position position="1"/>
    </location>
</feature>
<protein>
    <submittedName>
        <fullName evidence="2">Uncharacterized protein</fullName>
    </submittedName>
</protein>
<organism evidence="2 3">
    <name type="scientific">Iphiclides podalirius</name>
    <name type="common">scarce swallowtail</name>
    <dbReference type="NCBI Taxonomy" id="110791"/>
    <lineage>
        <taxon>Eukaryota</taxon>
        <taxon>Metazoa</taxon>
        <taxon>Ecdysozoa</taxon>
        <taxon>Arthropoda</taxon>
        <taxon>Hexapoda</taxon>
        <taxon>Insecta</taxon>
        <taxon>Pterygota</taxon>
        <taxon>Neoptera</taxon>
        <taxon>Endopterygota</taxon>
        <taxon>Lepidoptera</taxon>
        <taxon>Glossata</taxon>
        <taxon>Ditrysia</taxon>
        <taxon>Papilionoidea</taxon>
        <taxon>Papilionidae</taxon>
        <taxon>Papilioninae</taxon>
        <taxon>Iphiclides</taxon>
    </lineage>
</organism>
<sequence>MKRSDDCRLVCSEVKSRVVLKFPHSAPLPHRTVLLDRAGKISRAPTGCEGTGAKIGELHANSLEPAVRLWIIHEGRAEALVGRSLMARNNTFRDPHRESPLESPYLASDKPLAFKTVPPNTLQCSIHWFAIDTMGIFEKAEVLPAANGHLRSRISFGQHQKLDRAYAPKRAPTLDSSVRKSAERVSRQARRNRATNVDTAPLTGHRWRVAGRHVTDHGLSEIDTRHVTGSLSRAPPPLSRGRTGDAPS</sequence>
<dbReference type="EMBL" id="OW152819">
    <property type="protein sequence ID" value="CAH2072954.1"/>
    <property type="molecule type" value="Genomic_DNA"/>
</dbReference>
<proteinExistence type="predicted"/>
<reference evidence="2" key="1">
    <citation type="submission" date="2022-03" db="EMBL/GenBank/DDBJ databases">
        <authorList>
            <person name="Martin H S."/>
        </authorList>
    </citation>
    <scope>NUCLEOTIDE SEQUENCE</scope>
</reference>
<keyword evidence="3" id="KW-1185">Reference proteome</keyword>